<dbReference type="AlphaFoldDB" id="A0A7G9W904"/>
<evidence type="ECO:0000256" key="1">
    <source>
        <dbReference type="ARBA" id="ARBA00001947"/>
    </source>
</evidence>
<dbReference type="KEGG" id="acae:HYG86_10530"/>
<evidence type="ECO:0000256" key="4">
    <source>
        <dbReference type="ARBA" id="ARBA00022833"/>
    </source>
</evidence>
<dbReference type="PANTHER" id="PTHR37418:SF2">
    <property type="entry name" value="3-KETO-5-AMINOHEXANOATE CLEAVAGE ENZYME"/>
    <property type="match status" value="1"/>
</dbReference>
<keyword evidence="4" id="KW-0862">Zinc</keyword>
<accession>A0A7G9W904</accession>
<dbReference type="PANTHER" id="PTHR37418">
    <property type="entry name" value="3-KETO-5-AMINOHEXANOATE CLEAVAGE ENZYME-RELATED"/>
    <property type="match status" value="1"/>
</dbReference>
<evidence type="ECO:0000256" key="2">
    <source>
        <dbReference type="ARBA" id="ARBA00022679"/>
    </source>
</evidence>
<reference evidence="5 6" key="1">
    <citation type="submission" date="2020-07" db="EMBL/GenBank/DDBJ databases">
        <title>Alkalicella. sp. LB2 genome.</title>
        <authorList>
            <person name="Postec A."/>
            <person name="Quemeneur M."/>
        </authorList>
    </citation>
    <scope>NUCLEOTIDE SEQUENCE [LARGE SCALE GENOMIC DNA]</scope>
    <source>
        <strain evidence="5 6">LB2</strain>
    </source>
</reference>
<comment type="cofactor">
    <cofactor evidence="1">
        <name>Zn(2+)</name>
        <dbReference type="ChEBI" id="CHEBI:29105"/>
    </cofactor>
</comment>
<dbReference type="Gene3D" id="3.20.20.70">
    <property type="entry name" value="Aldolase class I"/>
    <property type="match status" value="1"/>
</dbReference>
<dbReference type="Pfam" id="PF05853">
    <property type="entry name" value="BKACE"/>
    <property type="match status" value="1"/>
</dbReference>
<gene>
    <name evidence="5" type="ORF">HYG86_10530</name>
</gene>
<dbReference type="Proteomes" id="UP000516160">
    <property type="component" value="Chromosome"/>
</dbReference>
<evidence type="ECO:0000313" key="5">
    <source>
        <dbReference type="EMBL" id="QNO15166.1"/>
    </source>
</evidence>
<dbReference type="GO" id="GO:0043720">
    <property type="term" value="F:3-keto-5-aminohexanoate cleavage activity"/>
    <property type="evidence" value="ECO:0007669"/>
    <property type="project" value="InterPro"/>
</dbReference>
<keyword evidence="2" id="KW-0808">Transferase</keyword>
<name>A0A7G9W904_ALKCA</name>
<organism evidence="5 6">
    <name type="scientific">Alkalicella caledoniensis</name>
    <dbReference type="NCBI Taxonomy" id="2731377"/>
    <lineage>
        <taxon>Bacteria</taxon>
        <taxon>Bacillati</taxon>
        <taxon>Bacillota</taxon>
        <taxon>Clostridia</taxon>
        <taxon>Eubacteriales</taxon>
        <taxon>Proteinivoracaceae</taxon>
        <taxon>Alkalicella</taxon>
    </lineage>
</organism>
<proteinExistence type="predicted"/>
<keyword evidence="6" id="KW-1185">Reference proteome</keyword>
<evidence type="ECO:0000313" key="6">
    <source>
        <dbReference type="Proteomes" id="UP000516160"/>
    </source>
</evidence>
<dbReference type="InterPro" id="IPR013785">
    <property type="entry name" value="Aldolase_TIM"/>
</dbReference>
<evidence type="ECO:0000256" key="3">
    <source>
        <dbReference type="ARBA" id="ARBA00022723"/>
    </source>
</evidence>
<dbReference type="RefSeq" id="WP_213165531.1">
    <property type="nucleotide sequence ID" value="NZ_CP058559.1"/>
</dbReference>
<dbReference type="InterPro" id="IPR008567">
    <property type="entry name" value="BKACE"/>
</dbReference>
<protein>
    <submittedName>
        <fullName evidence="5">3-keto-5-aminohexanoate cleavage protein</fullName>
    </submittedName>
</protein>
<dbReference type="EMBL" id="CP058559">
    <property type="protein sequence ID" value="QNO15166.1"/>
    <property type="molecule type" value="Genomic_DNA"/>
</dbReference>
<sequence>MKPLIITAALTGAETTKAHNPALPITPKEIAEEAYKCYKAGASIIHLHVRDEQGKPTQSVETFKKTIDLIKEKCDVIIQISTGGAVGAPIEERMAPLALKPEMATLTAGTVNFGNDVFFNSPQYIKAFAEKMQEYEVKPEIEVFESGMIDNAVRLAKKGLIAEPMHFDFVLGVPGAMVGGIEELLYLSKRLPEGSTWSVAGIGRHELTLGTHAILMGGHVRVGFEDNIYFAKGELAQSNAQLVKRIADLAGILGREIADTSTARKILGLSN</sequence>
<keyword evidence="3" id="KW-0479">Metal-binding</keyword>
<dbReference type="GO" id="GO:0046872">
    <property type="term" value="F:metal ion binding"/>
    <property type="evidence" value="ECO:0007669"/>
    <property type="project" value="UniProtKB-KW"/>
</dbReference>